<protein>
    <recommendedName>
        <fullName evidence="5">Acyl-CoA thioesterase</fullName>
    </recommendedName>
</protein>
<evidence type="ECO:0000313" key="4">
    <source>
        <dbReference type="Proteomes" id="UP000234857"/>
    </source>
</evidence>
<dbReference type="Pfam" id="PF13279">
    <property type="entry name" value="4HBT_2"/>
    <property type="match status" value="1"/>
</dbReference>
<keyword evidence="2" id="KW-0378">Hydrolase</keyword>
<comment type="caution">
    <text evidence="3">The sequence shown here is derived from an EMBL/GenBank/DDBJ whole genome shotgun (WGS) entry which is preliminary data.</text>
</comment>
<dbReference type="Gene3D" id="3.10.129.10">
    <property type="entry name" value="Hotdog Thioesterase"/>
    <property type="match status" value="1"/>
</dbReference>
<dbReference type="PANTHER" id="PTHR31793">
    <property type="entry name" value="4-HYDROXYBENZOYL-COA THIOESTERASE FAMILY MEMBER"/>
    <property type="match status" value="1"/>
</dbReference>
<dbReference type="Proteomes" id="UP000234857">
    <property type="component" value="Unassembled WGS sequence"/>
</dbReference>
<dbReference type="PIRSF" id="PIRSF003230">
    <property type="entry name" value="YbgC"/>
    <property type="match status" value="1"/>
</dbReference>
<evidence type="ECO:0000256" key="1">
    <source>
        <dbReference type="ARBA" id="ARBA00005953"/>
    </source>
</evidence>
<reference evidence="3 4" key="1">
    <citation type="submission" date="2017-11" db="EMBL/GenBank/DDBJ databases">
        <title>Genome-resolved metagenomics identifies genetic mobility, metabolic interactions, and unexpected diversity in perchlorate-reducing communities.</title>
        <authorList>
            <person name="Barnum T.P."/>
            <person name="Figueroa I.A."/>
            <person name="Carlstrom C.I."/>
            <person name="Lucas L.N."/>
            <person name="Engelbrektson A.L."/>
            <person name="Coates J.D."/>
        </authorList>
    </citation>
    <scope>NUCLEOTIDE SEQUENCE [LARGE SCALE GENOMIC DNA]</scope>
    <source>
        <strain evidence="3">BM706</strain>
    </source>
</reference>
<dbReference type="NCBIfam" id="TIGR00051">
    <property type="entry name" value="YbgC/FadM family acyl-CoA thioesterase"/>
    <property type="match status" value="1"/>
</dbReference>
<dbReference type="InterPro" id="IPR006684">
    <property type="entry name" value="YbgC/YbaW"/>
</dbReference>
<dbReference type="InterPro" id="IPR050563">
    <property type="entry name" value="4-hydroxybenzoyl-CoA_TE"/>
</dbReference>
<dbReference type="PANTHER" id="PTHR31793:SF27">
    <property type="entry name" value="NOVEL THIOESTERASE SUPERFAMILY DOMAIN AND SAPOSIN A-TYPE DOMAIN CONTAINING PROTEIN (0610012H03RIK)"/>
    <property type="match status" value="1"/>
</dbReference>
<evidence type="ECO:0000256" key="2">
    <source>
        <dbReference type="ARBA" id="ARBA00022801"/>
    </source>
</evidence>
<evidence type="ECO:0000313" key="3">
    <source>
        <dbReference type="EMBL" id="PLX16440.1"/>
    </source>
</evidence>
<comment type="similarity">
    <text evidence="1">Belongs to the 4-hydroxybenzoyl-CoA thioesterase family.</text>
</comment>
<dbReference type="CDD" id="cd00586">
    <property type="entry name" value="4HBT"/>
    <property type="match status" value="1"/>
</dbReference>
<evidence type="ECO:0008006" key="5">
    <source>
        <dbReference type="Google" id="ProtNLM"/>
    </source>
</evidence>
<dbReference type="EMBL" id="PKTG01000115">
    <property type="protein sequence ID" value="PLX16440.1"/>
    <property type="molecule type" value="Genomic_DNA"/>
</dbReference>
<dbReference type="AlphaFoldDB" id="A0A2N5ZCP4"/>
<accession>A0A2N5ZCP4</accession>
<dbReference type="InterPro" id="IPR029069">
    <property type="entry name" value="HotDog_dom_sf"/>
</dbReference>
<dbReference type="GO" id="GO:0047617">
    <property type="term" value="F:fatty acyl-CoA hydrolase activity"/>
    <property type="evidence" value="ECO:0007669"/>
    <property type="project" value="TreeGrafter"/>
</dbReference>
<proteinExistence type="inferred from homology"/>
<dbReference type="SUPFAM" id="SSF54637">
    <property type="entry name" value="Thioesterase/thiol ester dehydrase-isomerase"/>
    <property type="match status" value="1"/>
</dbReference>
<sequence length="128" mass="15465">MASRIRVRYSETDKMGRVYHSHYLVWFEIARVDLMRDKGLVYSQFEKEKSLYLPVRDVQCKYKFPLFYDDEIDVETSLDILDKKRIRFNYKIIRITDRKICAIGNTIHVFIDKEGVLQQIPEEFTDLF</sequence>
<name>A0A2N5ZCP4_MUIH1</name>
<organism evidence="3 4">
    <name type="scientific">Muiribacterium halophilum</name>
    <dbReference type="NCBI Taxonomy" id="2053465"/>
    <lineage>
        <taxon>Bacteria</taxon>
        <taxon>Candidatus Muiribacteriota</taxon>
        <taxon>Candidatus Muiribacteriia</taxon>
        <taxon>Candidatus Muiribacteriales</taxon>
        <taxon>Candidatus Muiribacteriaceae</taxon>
        <taxon>Candidatus Muiribacterium</taxon>
    </lineage>
</organism>
<gene>
    <name evidence="3" type="ORF">C0601_10260</name>
</gene>